<dbReference type="WBParaSite" id="Hba_19136">
    <property type="protein sequence ID" value="Hba_19136"/>
    <property type="gene ID" value="Hba_19136"/>
</dbReference>
<accession>A0A1I7XP69</accession>
<organism evidence="5 6">
    <name type="scientific">Heterorhabditis bacteriophora</name>
    <name type="common">Entomopathogenic nematode worm</name>
    <dbReference type="NCBI Taxonomy" id="37862"/>
    <lineage>
        <taxon>Eukaryota</taxon>
        <taxon>Metazoa</taxon>
        <taxon>Ecdysozoa</taxon>
        <taxon>Nematoda</taxon>
        <taxon>Chromadorea</taxon>
        <taxon>Rhabditida</taxon>
        <taxon>Rhabditina</taxon>
        <taxon>Rhabditomorpha</taxon>
        <taxon>Strongyloidea</taxon>
        <taxon>Heterorhabditidae</taxon>
        <taxon>Heterorhabditis</taxon>
    </lineage>
</organism>
<evidence type="ECO:0000256" key="1">
    <source>
        <dbReference type="ARBA" id="ARBA00006641"/>
    </source>
</evidence>
<protein>
    <submittedName>
        <fullName evidence="6">Pyroglutamyl-peptidase 1</fullName>
    </submittedName>
</protein>
<dbReference type="PANTHER" id="PTHR23402:SF1">
    <property type="entry name" value="PYROGLUTAMYL-PEPTIDASE I"/>
    <property type="match status" value="1"/>
</dbReference>
<dbReference type="InterPro" id="IPR036440">
    <property type="entry name" value="Peptidase_C15-like_sf"/>
</dbReference>
<sequence>MPQSTPVEAPRPGCVPRDNRCPGTKSPVLRSNINCQDIAKRVEKQLGCGALHIKQSEDPGRYLCAFSYYISLSHDVSRTLFIHIPPFDEECSLETLTMVVQLIIMCILGIA</sequence>
<evidence type="ECO:0000256" key="4">
    <source>
        <dbReference type="ARBA" id="ARBA00022807"/>
    </source>
</evidence>
<dbReference type="Proteomes" id="UP000095283">
    <property type="component" value="Unplaced"/>
</dbReference>
<dbReference type="GO" id="GO:0008234">
    <property type="term" value="F:cysteine-type peptidase activity"/>
    <property type="evidence" value="ECO:0007669"/>
    <property type="project" value="UniProtKB-KW"/>
</dbReference>
<dbReference type="GO" id="GO:0006508">
    <property type="term" value="P:proteolysis"/>
    <property type="evidence" value="ECO:0007669"/>
    <property type="project" value="UniProtKB-KW"/>
</dbReference>
<evidence type="ECO:0000313" key="5">
    <source>
        <dbReference type="Proteomes" id="UP000095283"/>
    </source>
</evidence>
<keyword evidence="2" id="KW-0645">Protease</keyword>
<keyword evidence="3" id="KW-0378">Hydrolase</keyword>
<evidence type="ECO:0000256" key="2">
    <source>
        <dbReference type="ARBA" id="ARBA00022670"/>
    </source>
</evidence>
<keyword evidence="5" id="KW-1185">Reference proteome</keyword>
<keyword evidence="4" id="KW-0788">Thiol protease</keyword>
<proteinExistence type="inferred from homology"/>
<reference evidence="6" key="1">
    <citation type="submission" date="2016-11" db="UniProtKB">
        <authorList>
            <consortium name="WormBaseParasite"/>
        </authorList>
    </citation>
    <scope>IDENTIFICATION</scope>
</reference>
<dbReference type="SUPFAM" id="SSF53182">
    <property type="entry name" value="Pyrrolidone carboxyl peptidase (pyroglutamate aminopeptidase)"/>
    <property type="match status" value="1"/>
</dbReference>
<dbReference type="AlphaFoldDB" id="A0A1I7XP69"/>
<comment type="similarity">
    <text evidence="1">Belongs to the peptidase C15 family.</text>
</comment>
<dbReference type="PANTHER" id="PTHR23402">
    <property type="entry name" value="PROTEASE FAMILY C15 PYROGLUTAMYL-PEPTIDASE I-RELATED"/>
    <property type="match status" value="1"/>
</dbReference>
<evidence type="ECO:0000313" key="6">
    <source>
        <dbReference type="WBParaSite" id="Hba_19136"/>
    </source>
</evidence>
<name>A0A1I7XP69_HETBA</name>
<evidence type="ECO:0000256" key="3">
    <source>
        <dbReference type="ARBA" id="ARBA00022801"/>
    </source>
</evidence>
<dbReference type="InterPro" id="IPR016125">
    <property type="entry name" value="Peptidase_C15-like"/>
</dbReference>
<dbReference type="Gene3D" id="3.40.630.20">
    <property type="entry name" value="Peptidase C15, pyroglutamyl peptidase I-like"/>
    <property type="match status" value="1"/>
</dbReference>